<name>A0A1W7CTQ9_9ACTN</name>
<feature type="chain" id="PRO_5038792852" description="DUF3558 domain-containing protein" evidence="1">
    <location>
        <begin position="27"/>
        <end position="186"/>
    </location>
</feature>
<dbReference type="PROSITE" id="PS51257">
    <property type="entry name" value="PROKAR_LIPOPROTEIN"/>
    <property type="match status" value="1"/>
</dbReference>
<evidence type="ECO:0000256" key="1">
    <source>
        <dbReference type="SAM" id="SignalP"/>
    </source>
</evidence>
<keyword evidence="1" id="KW-0732">Signal</keyword>
<sequence>MTAYRSFSRSGAPILLGLAVLLTACSGDDTNYAIPAEICETAIAPETLQVLLPPGDEFEAASAPVSTTVTCEVSIDSRLYIDITGYAVVGALDPSEHARALQLENSVEENWGVGMPAVLADKGALVSLPCGAGDGTDAMLVQILVIGDHVPENERRQRVTDFTRSYVTGLAEQLDCDARPASAGPT</sequence>
<dbReference type="EMBL" id="CP021121">
    <property type="protein sequence ID" value="ARQ68203.1"/>
    <property type="molecule type" value="Genomic_DNA"/>
</dbReference>
<protein>
    <recommendedName>
        <fullName evidence="4">DUF3558 domain-containing protein</fullName>
    </recommendedName>
</protein>
<evidence type="ECO:0000313" key="2">
    <source>
        <dbReference type="EMBL" id="ARQ68203.1"/>
    </source>
</evidence>
<evidence type="ECO:0008006" key="4">
    <source>
        <dbReference type="Google" id="ProtNLM"/>
    </source>
</evidence>
<feature type="signal peptide" evidence="1">
    <location>
        <begin position="1"/>
        <end position="26"/>
    </location>
</feature>
<dbReference type="Proteomes" id="UP000194218">
    <property type="component" value="Chromosome"/>
</dbReference>
<organism evidence="2 3">
    <name type="scientific">Streptomyces marincola</name>
    <dbReference type="NCBI Taxonomy" id="2878388"/>
    <lineage>
        <taxon>Bacteria</taxon>
        <taxon>Bacillati</taxon>
        <taxon>Actinomycetota</taxon>
        <taxon>Actinomycetes</taxon>
        <taxon>Kitasatosporales</taxon>
        <taxon>Streptomycetaceae</taxon>
        <taxon>Streptomyces</taxon>
    </lineage>
</organism>
<keyword evidence="3" id="KW-1185">Reference proteome</keyword>
<gene>
    <name evidence="2" type="ORF">CAG99_04515</name>
</gene>
<dbReference type="OrthoDB" id="4327011at2"/>
<reference evidence="2 3" key="1">
    <citation type="submission" date="2017-05" db="EMBL/GenBank/DDBJ databases">
        <title>Complete genome sequence of Streptomyces sp. SCSIO 03032 revealed the diverse biosynthetic pathways for its bioactive secondary metabolites.</title>
        <authorList>
            <person name="Ma L."/>
            <person name="Zhu Y."/>
            <person name="Zhang W."/>
            <person name="Zhang G."/>
            <person name="Tian X."/>
            <person name="Zhang S."/>
            <person name="Zhang C."/>
        </authorList>
    </citation>
    <scope>NUCLEOTIDE SEQUENCE [LARGE SCALE GENOMIC DNA]</scope>
    <source>
        <strain evidence="2 3">SCSIO 03032</strain>
    </source>
</reference>
<accession>A0A1W7CTQ9</accession>
<dbReference type="AlphaFoldDB" id="A0A1W7CTQ9"/>
<dbReference type="KEGG" id="smao:CAG99_04515"/>
<dbReference type="RefSeq" id="WP_086157717.1">
    <property type="nucleotide sequence ID" value="NZ_CP021121.1"/>
</dbReference>
<proteinExistence type="predicted"/>
<evidence type="ECO:0000313" key="3">
    <source>
        <dbReference type="Proteomes" id="UP000194218"/>
    </source>
</evidence>